<protein>
    <submittedName>
        <fullName evidence="7">Putative carbohydrate-binding module family 50 protein</fullName>
    </submittedName>
</protein>
<evidence type="ECO:0000256" key="4">
    <source>
        <dbReference type="SAM" id="MobiDB-lite"/>
    </source>
</evidence>
<dbReference type="GO" id="GO:0008061">
    <property type="term" value="F:chitin binding"/>
    <property type="evidence" value="ECO:0007669"/>
    <property type="project" value="UniProtKB-KW"/>
</dbReference>
<dbReference type="EMBL" id="DF977493">
    <property type="protein sequence ID" value="GAP90627.1"/>
    <property type="molecule type" value="Genomic_DNA"/>
</dbReference>
<dbReference type="Gene3D" id="3.10.350.10">
    <property type="entry name" value="LysM domain"/>
    <property type="match status" value="6"/>
</dbReference>
<evidence type="ECO:0000256" key="5">
    <source>
        <dbReference type="SAM" id="SignalP"/>
    </source>
</evidence>
<dbReference type="SUPFAM" id="SSF54106">
    <property type="entry name" value="LysM domain"/>
    <property type="match status" value="1"/>
</dbReference>
<feature type="region of interest" description="Disordered" evidence="4">
    <location>
        <begin position="620"/>
        <end position="663"/>
    </location>
</feature>
<dbReference type="AlphaFoldDB" id="A0A1W2TQA9"/>
<proteinExistence type="inferred from homology"/>
<dbReference type="OMA" id="CENLWED"/>
<feature type="domain" description="LysM" evidence="6">
    <location>
        <begin position="366"/>
        <end position="412"/>
    </location>
</feature>
<dbReference type="PANTHER" id="PTHR34997:SF1">
    <property type="entry name" value="PEPTIDOGLYCAN-BINDING LYSIN DOMAIN"/>
    <property type="match status" value="1"/>
</dbReference>
<keyword evidence="1" id="KW-0147">Chitin-binding</keyword>
<dbReference type="STRING" id="77044.A0A1W2TQA9"/>
<dbReference type="SMART" id="SM00257">
    <property type="entry name" value="LysM"/>
    <property type="match status" value="3"/>
</dbReference>
<feature type="signal peptide" evidence="5">
    <location>
        <begin position="1"/>
        <end position="25"/>
    </location>
</feature>
<feature type="domain" description="LysM" evidence="6">
    <location>
        <begin position="278"/>
        <end position="326"/>
    </location>
</feature>
<name>A0A1W2TQA9_ROSNE</name>
<evidence type="ECO:0000313" key="8">
    <source>
        <dbReference type="Proteomes" id="UP000054516"/>
    </source>
</evidence>
<keyword evidence="2" id="KW-0843">Virulence</keyword>
<evidence type="ECO:0000256" key="1">
    <source>
        <dbReference type="ARBA" id="ARBA00022669"/>
    </source>
</evidence>
<dbReference type="Pfam" id="PF01476">
    <property type="entry name" value="LysM"/>
    <property type="match status" value="4"/>
</dbReference>
<feature type="domain" description="LysM" evidence="6">
    <location>
        <begin position="560"/>
        <end position="606"/>
    </location>
</feature>
<feature type="domain" description="LysM" evidence="6">
    <location>
        <begin position="670"/>
        <end position="720"/>
    </location>
</feature>
<evidence type="ECO:0000259" key="6">
    <source>
        <dbReference type="PROSITE" id="PS51782"/>
    </source>
</evidence>
<dbReference type="PROSITE" id="PS51782">
    <property type="entry name" value="LYSM"/>
    <property type="match status" value="5"/>
</dbReference>
<evidence type="ECO:0000313" key="7">
    <source>
        <dbReference type="EMBL" id="GAP90627.1"/>
    </source>
</evidence>
<feature type="chain" id="PRO_5010719902" evidence="5">
    <location>
        <begin position="26"/>
        <end position="723"/>
    </location>
</feature>
<accession>A0A1W2TQA9</accession>
<dbReference type="InterPro" id="IPR052210">
    <property type="entry name" value="LysM1-like"/>
</dbReference>
<dbReference type="CDD" id="cd00118">
    <property type="entry name" value="LysM"/>
    <property type="match status" value="4"/>
</dbReference>
<gene>
    <name evidence="7" type="ORF">SAMD00023353_4800600</name>
</gene>
<dbReference type="OrthoDB" id="5985073at2759"/>
<feature type="domain" description="LysM" evidence="6">
    <location>
        <begin position="228"/>
        <end position="273"/>
    </location>
</feature>
<dbReference type="InterPro" id="IPR036779">
    <property type="entry name" value="LysM_dom_sf"/>
</dbReference>
<keyword evidence="8" id="KW-1185">Reference proteome</keyword>
<dbReference type="PANTHER" id="PTHR34997">
    <property type="entry name" value="AM15"/>
    <property type="match status" value="1"/>
</dbReference>
<feature type="compositionally biased region" description="Low complexity" evidence="4">
    <location>
        <begin position="627"/>
        <end position="654"/>
    </location>
</feature>
<comment type="similarity">
    <text evidence="3">Belongs to the secreted LysM effector family.</text>
</comment>
<keyword evidence="5" id="KW-0732">Signal</keyword>
<reference evidence="7" key="1">
    <citation type="submission" date="2016-03" db="EMBL/GenBank/DDBJ databases">
        <title>Draft genome sequence of Rosellinia necatrix.</title>
        <authorList>
            <person name="Kanematsu S."/>
        </authorList>
    </citation>
    <scope>NUCLEOTIDE SEQUENCE [LARGE SCALE GENOMIC DNA]</scope>
    <source>
        <strain evidence="7">W97</strain>
    </source>
</reference>
<dbReference type="InterPro" id="IPR018392">
    <property type="entry name" value="LysM"/>
</dbReference>
<evidence type="ECO:0000256" key="3">
    <source>
        <dbReference type="ARBA" id="ARBA00044955"/>
    </source>
</evidence>
<organism evidence="7">
    <name type="scientific">Rosellinia necatrix</name>
    <name type="common">White root-rot fungus</name>
    <dbReference type="NCBI Taxonomy" id="77044"/>
    <lineage>
        <taxon>Eukaryota</taxon>
        <taxon>Fungi</taxon>
        <taxon>Dikarya</taxon>
        <taxon>Ascomycota</taxon>
        <taxon>Pezizomycotina</taxon>
        <taxon>Sordariomycetes</taxon>
        <taxon>Xylariomycetidae</taxon>
        <taxon>Xylariales</taxon>
        <taxon>Xylariaceae</taxon>
        <taxon>Rosellinia</taxon>
    </lineage>
</organism>
<dbReference type="Proteomes" id="UP000054516">
    <property type="component" value="Unassembled WGS sequence"/>
</dbReference>
<sequence>MLRTRSSKPLVQALGCLIMLPSTAAQSFQYVFSDSLPGTVLTPACSAALTSNISCDPWVSHFREGSYYNPVGLQSVCTTSCQTAIRNYQSSLATNCEGLTYNFTETTYLPIDSIGSMLYYVYSLTCLQDNGRFCNYVAYEASLQADVNGSTPLGQPNDTTPISPCDNCFVKQLQLEAGSPFAGGDELVTSYSSLTSSCKVTGMPIATTTLSSSTVSVTPMTTPTCSGKTYKVSPSDTCRSIAQSQGISVGWLVSDNSLNAYCADFNATGSLCIQNTCTTYTVKAGDTCSTIAQANNVTSSQIISWNPVLDLTCSNIGVSLNDPICVSKPGVPYASPTVTIPVATSFTTAAPAPTDIATNTTTQCGEFYQVQPGDYCNIVCLRFNINLNDFLFLNPAVNVNCTNLFALESYCVAPVGDLITYPGYPGYVAPNNASTSSAWSSAPKATYIPPVLNITDNTPLANGTRSDCWSFTNGDMLQIPINGTFYSSTCELVSSTYGVSLDQLQNWNPSLDTASPNCAFQTGVRYCLLAYNPTTTTITTPTQTAIPDMIRPGTWTNCTAYFDVNFGRSCQSVLDYFGLTIAQFSTWNPAVGAQCENLWEDYSYCVSLTLTLDQAAGVGQTGDGGVTSTSTTTTTPTSSSSSSTTTSSSSTGPATPSPTQPNSIASNCNKYQIAAAGDYCYIFAQDNGITVDQLAAWNTVLGAAGADCGTEFWLGYYYCVGVA</sequence>
<evidence type="ECO:0000256" key="2">
    <source>
        <dbReference type="ARBA" id="ARBA00023026"/>
    </source>
</evidence>